<feature type="transmembrane region" description="Helical" evidence="2">
    <location>
        <begin position="25"/>
        <end position="47"/>
    </location>
</feature>
<dbReference type="EMBL" id="UGJR01000002">
    <property type="protein sequence ID" value="STR39522.1"/>
    <property type="molecule type" value="Genomic_DNA"/>
</dbReference>
<gene>
    <name evidence="4" type="ORF">NCTC11685_00514</name>
    <name evidence="3" type="ORF">NCTC11694_00663</name>
</gene>
<feature type="region of interest" description="Disordered" evidence="1">
    <location>
        <begin position="1"/>
        <end position="22"/>
    </location>
</feature>
<reference evidence="5 6" key="1">
    <citation type="submission" date="2018-06" db="EMBL/GenBank/DDBJ databases">
        <authorList>
            <consortium name="Pathogen Informatics"/>
            <person name="Doyle S."/>
        </authorList>
    </citation>
    <scope>NUCLEOTIDE SEQUENCE [LARGE SCALE GENOMIC DNA]</scope>
    <source>
        <strain evidence="4 5">NCTC11685</strain>
        <strain evidence="3 6">NCTC11694</strain>
    </source>
</reference>
<evidence type="ECO:0000313" key="6">
    <source>
        <dbReference type="Proteomes" id="UP000255050"/>
    </source>
</evidence>
<organism evidence="3 6">
    <name type="scientific">Klebsiella michiganensis</name>
    <dbReference type="NCBI Taxonomy" id="1134687"/>
    <lineage>
        <taxon>Bacteria</taxon>
        <taxon>Pseudomonadati</taxon>
        <taxon>Pseudomonadota</taxon>
        <taxon>Gammaproteobacteria</taxon>
        <taxon>Enterobacterales</taxon>
        <taxon>Enterobacteriaceae</taxon>
        <taxon>Klebsiella/Raoultella group</taxon>
        <taxon>Klebsiella</taxon>
    </lineage>
</organism>
<sequence length="52" mass="5734">MQQASLREGRMKASQGHEPHTAPTFMLPICAILTGISWHAFVSIILLKQISS</sequence>
<feature type="compositionally biased region" description="Basic and acidic residues" evidence="1">
    <location>
        <begin position="7"/>
        <end position="20"/>
    </location>
</feature>
<evidence type="ECO:0000256" key="1">
    <source>
        <dbReference type="SAM" id="MobiDB-lite"/>
    </source>
</evidence>
<dbReference type="AlphaFoldDB" id="A0A7H4LTP6"/>
<evidence type="ECO:0000313" key="4">
    <source>
        <dbReference type="EMBL" id="STV71764.1"/>
    </source>
</evidence>
<dbReference type="EMBL" id="UGMS01000001">
    <property type="protein sequence ID" value="STV71764.1"/>
    <property type="molecule type" value="Genomic_DNA"/>
</dbReference>
<evidence type="ECO:0000313" key="5">
    <source>
        <dbReference type="Proteomes" id="UP000254863"/>
    </source>
</evidence>
<name>A0A7H4LTP6_9ENTR</name>
<evidence type="ECO:0000313" key="3">
    <source>
        <dbReference type="EMBL" id="STR39522.1"/>
    </source>
</evidence>
<dbReference type="Proteomes" id="UP000255050">
    <property type="component" value="Unassembled WGS sequence"/>
</dbReference>
<keyword evidence="2" id="KW-0812">Transmembrane</keyword>
<evidence type="ECO:0000256" key="2">
    <source>
        <dbReference type="SAM" id="Phobius"/>
    </source>
</evidence>
<dbReference type="Proteomes" id="UP000254863">
    <property type="component" value="Unassembled WGS sequence"/>
</dbReference>
<keyword evidence="2" id="KW-1133">Transmembrane helix</keyword>
<comment type="caution">
    <text evidence="3">The sequence shown here is derived from an EMBL/GenBank/DDBJ whole genome shotgun (WGS) entry which is preliminary data.</text>
</comment>
<proteinExistence type="predicted"/>
<accession>A0A7H4LTP6</accession>
<keyword evidence="2" id="KW-0472">Membrane</keyword>
<protein>
    <submittedName>
        <fullName evidence="3">Uncharacterized protein</fullName>
    </submittedName>
</protein>